<feature type="transmembrane region" description="Helical" evidence="7">
    <location>
        <begin position="58"/>
        <end position="80"/>
    </location>
</feature>
<evidence type="ECO:0000256" key="7">
    <source>
        <dbReference type="SAM" id="Phobius"/>
    </source>
</evidence>
<dbReference type="PROSITE" id="PS01271">
    <property type="entry name" value="NA_SULFATE"/>
    <property type="match status" value="1"/>
</dbReference>
<dbReference type="EMBL" id="CP090569">
    <property type="protein sequence ID" value="USF87003.1"/>
    <property type="molecule type" value="Genomic_DNA"/>
</dbReference>
<feature type="transmembrane region" description="Helical" evidence="7">
    <location>
        <begin position="177"/>
        <end position="200"/>
    </location>
</feature>
<dbReference type="InterPro" id="IPR006037">
    <property type="entry name" value="RCK_C"/>
</dbReference>
<dbReference type="Proteomes" id="UP001056649">
    <property type="component" value="Chromosome"/>
</dbReference>
<comment type="subcellular location">
    <subcellularLocation>
        <location evidence="1">Membrane</location>
        <topology evidence="1">Multi-pass membrane protein</topology>
    </subcellularLocation>
</comment>
<feature type="transmembrane region" description="Helical" evidence="7">
    <location>
        <begin position="141"/>
        <end position="165"/>
    </location>
</feature>
<evidence type="ECO:0000256" key="1">
    <source>
        <dbReference type="ARBA" id="ARBA00004141"/>
    </source>
</evidence>
<feature type="transmembrane region" description="Helical" evidence="7">
    <location>
        <begin position="523"/>
        <end position="546"/>
    </location>
</feature>
<dbReference type="FunFam" id="3.30.70.1450:FF:000009">
    <property type="entry name" value="SLC13 family permease"/>
    <property type="match status" value="1"/>
</dbReference>
<dbReference type="Pfam" id="PF03600">
    <property type="entry name" value="CitMHS"/>
    <property type="match status" value="1"/>
</dbReference>
<dbReference type="InterPro" id="IPR051679">
    <property type="entry name" value="DASS-Related_Transporters"/>
</dbReference>
<evidence type="ECO:0000256" key="2">
    <source>
        <dbReference type="ARBA" id="ARBA00022448"/>
    </source>
</evidence>
<accession>A0A9J6ZW42</accession>
<dbReference type="RefSeq" id="WP_006474794.1">
    <property type="nucleotide sequence ID" value="NZ_CP090569.1"/>
</dbReference>
<keyword evidence="6 7" id="KW-0472">Membrane</keyword>
<keyword evidence="10" id="KW-1185">Reference proteome</keyword>
<evidence type="ECO:0000313" key="10">
    <source>
        <dbReference type="Proteomes" id="UP001056649"/>
    </source>
</evidence>
<organism evidence="9 10">
    <name type="scientific">Candidatus Endoriftia persephonae</name>
    <dbReference type="NCBI Taxonomy" id="393765"/>
    <lineage>
        <taxon>Bacteria</taxon>
        <taxon>Pseudomonadati</taxon>
        <taxon>Pseudomonadota</taxon>
        <taxon>Gammaproteobacteria</taxon>
        <taxon>Chromatiales</taxon>
        <taxon>Sedimenticolaceae</taxon>
        <taxon>Candidatus Endoriftia</taxon>
    </lineage>
</organism>
<keyword evidence="2" id="KW-0813">Transport</keyword>
<feature type="transmembrane region" description="Helical" evidence="7">
    <location>
        <begin position="484"/>
        <end position="511"/>
    </location>
</feature>
<feature type="transmembrane region" description="Helical" evidence="7">
    <location>
        <begin position="101"/>
        <end position="121"/>
    </location>
</feature>
<dbReference type="KEGG" id="eps:L0Y14_12785"/>
<feature type="transmembrane region" description="Helical" evidence="7">
    <location>
        <begin position="399"/>
        <end position="428"/>
    </location>
</feature>
<feature type="transmembrane region" description="Helical" evidence="7">
    <location>
        <begin position="566"/>
        <end position="586"/>
    </location>
</feature>
<name>A0A9J6ZW42_9GAMM</name>
<feature type="domain" description="RCK C-terminal" evidence="8">
    <location>
        <begin position="296"/>
        <end position="380"/>
    </location>
</feature>
<dbReference type="GO" id="GO:0008324">
    <property type="term" value="F:monoatomic cation transmembrane transporter activity"/>
    <property type="evidence" value="ECO:0007669"/>
    <property type="project" value="InterPro"/>
</dbReference>
<proteinExistence type="predicted"/>
<dbReference type="Pfam" id="PF02080">
    <property type="entry name" value="TrkA_C"/>
    <property type="match status" value="2"/>
</dbReference>
<dbReference type="InterPro" id="IPR036721">
    <property type="entry name" value="RCK_C_sf"/>
</dbReference>
<dbReference type="PANTHER" id="PTHR43652:SF2">
    <property type="entry name" value="BASIC AMINO ACID ANTIPORTER YFCC-RELATED"/>
    <property type="match status" value="1"/>
</dbReference>
<evidence type="ECO:0000259" key="8">
    <source>
        <dbReference type="PROSITE" id="PS51202"/>
    </source>
</evidence>
<evidence type="ECO:0000256" key="5">
    <source>
        <dbReference type="ARBA" id="ARBA00022989"/>
    </source>
</evidence>
<dbReference type="PROSITE" id="PS51202">
    <property type="entry name" value="RCK_C"/>
    <property type="match status" value="2"/>
</dbReference>
<dbReference type="InterPro" id="IPR031312">
    <property type="entry name" value="Na/sul_symport_CS"/>
</dbReference>
<evidence type="ECO:0000256" key="3">
    <source>
        <dbReference type="ARBA" id="ARBA00022692"/>
    </source>
</evidence>
<gene>
    <name evidence="9" type="ORF">L0Y14_12785</name>
</gene>
<keyword evidence="4" id="KW-0677">Repeat</keyword>
<evidence type="ECO:0000256" key="6">
    <source>
        <dbReference type="ARBA" id="ARBA00023136"/>
    </source>
</evidence>
<dbReference type="AlphaFoldDB" id="A0A9J6ZW42"/>
<sequence length="588" mass="63164">MGWEALFSLASVLFCFGMMAFTRVSPDLITSAALTVLLLAGVVSPEQALAGFANQGMLTVAVLYVVVSGLTETGAVGWIGQTLLGRPRSIRHAQWRLMLPVAGLSAFLNNTPVVAVFIPALQEWARRHRLQLSKLLIPLSFASIAGGTCTLIGSSTNLLVNGLMLEQTGSGLALFDLLWIGLPVSLAVLLFVLLMGSWLLPNRSSAMEEFADVRAYTVEMQVEVGSPLPGRSIDEAGLRQLPGLFLAEIEREGGVLPAVSSKERLQAGDRLLFVGARDSVVDLQRIHGLLPATKQLFKLNDERPERRFIEAVVSSRHPLVGRTVREGRFRNRYNAVIIALARNGERLDGKLGDQRLQAGDTLLLEARPSFLEQQRNAQDWLLISPVGESHPLQHERAPLALGIVLLMVLLVGLGWLSMLKGALLAAGLMILTRCTRGQVARRSPDWQVLVVIATSFGIGAALQQSGAALFVAQGLMGLAGGEPWLALALVFGVTALLTALATNNVAAVLMFPIALAAAQQLGVSLLPFAITIMVAASASFATPIGYQTNLMVYNAGGYRFQDFLRIGLPLTLLVGLVTLLLVPLVWPF</sequence>
<feature type="domain" description="RCK C-terminal" evidence="8">
    <location>
        <begin position="205"/>
        <end position="289"/>
    </location>
</feature>
<keyword evidence="3 7" id="KW-0812">Transmembrane</keyword>
<reference evidence="9" key="1">
    <citation type="journal article" date="2022" name="Mol. Ecol. Resour.">
        <title>The complete and closed genome of the facultative generalist Candidatus Endoriftia persephone from deep-sea hydrothermal vents.</title>
        <authorList>
            <person name="de Oliveira A.L."/>
            <person name="Srivastava A."/>
            <person name="Espada-Hinojosa S."/>
            <person name="Bright M."/>
        </authorList>
    </citation>
    <scope>NUCLEOTIDE SEQUENCE</scope>
    <source>
        <strain evidence="9">Tica-EPR-9o50.N</strain>
    </source>
</reference>
<dbReference type="GO" id="GO:0005886">
    <property type="term" value="C:plasma membrane"/>
    <property type="evidence" value="ECO:0007669"/>
    <property type="project" value="TreeGrafter"/>
</dbReference>
<feature type="transmembrane region" description="Helical" evidence="7">
    <location>
        <begin position="448"/>
        <end position="472"/>
    </location>
</feature>
<dbReference type="SUPFAM" id="SSF116726">
    <property type="entry name" value="TrkA C-terminal domain-like"/>
    <property type="match status" value="2"/>
</dbReference>
<dbReference type="InterPro" id="IPR004680">
    <property type="entry name" value="Cit_transptr-like_dom"/>
</dbReference>
<evidence type="ECO:0000256" key="4">
    <source>
        <dbReference type="ARBA" id="ARBA00022737"/>
    </source>
</evidence>
<dbReference type="PANTHER" id="PTHR43652">
    <property type="entry name" value="BASIC AMINO ACID ANTIPORTER YFCC-RELATED"/>
    <property type="match status" value="1"/>
</dbReference>
<protein>
    <submittedName>
        <fullName evidence="9">SLC13 family permease</fullName>
    </submittedName>
</protein>
<evidence type="ECO:0000313" key="9">
    <source>
        <dbReference type="EMBL" id="USF87003.1"/>
    </source>
</evidence>
<keyword evidence="5 7" id="KW-1133">Transmembrane helix</keyword>
<dbReference type="GO" id="GO:0006813">
    <property type="term" value="P:potassium ion transport"/>
    <property type="evidence" value="ECO:0007669"/>
    <property type="project" value="InterPro"/>
</dbReference>
<dbReference type="Gene3D" id="3.30.70.1450">
    <property type="entry name" value="Regulator of K+ conductance, C-terminal domain"/>
    <property type="match status" value="2"/>
</dbReference>